<gene>
    <name evidence="2" type="ORF">B9Z55_028845</name>
</gene>
<proteinExistence type="predicted"/>
<dbReference type="AlphaFoldDB" id="A0A2G5SA40"/>
<keyword evidence="1" id="KW-0732">Signal</keyword>
<evidence type="ECO:0000313" key="2">
    <source>
        <dbReference type="EMBL" id="PIC11786.1"/>
    </source>
</evidence>
<name>A0A2G5SA40_9PELO</name>
<protein>
    <submittedName>
        <fullName evidence="2">Uncharacterized protein</fullName>
    </submittedName>
</protein>
<evidence type="ECO:0000256" key="1">
    <source>
        <dbReference type="SAM" id="SignalP"/>
    </source>
</evidence>
<organism evidence="2 3">
    <name type="scientific">Caenorhabditis nigoni</name>
    <dbReference type="NCBI Taxonomy" id="1611254"/>
    <lineage>
        <taxon>Eukaryota</taxon>
        <taxon>Metazoa</taxon>
        <taxon>Ecdysozoa</taxon>
        <taxon>Nematoda</taxon>
        <taxon>Chromadorea</taxon>
        <taxon>Rhabditida</taxon>
        <taxon>Rhabditina</taxon>
        <taxon>Rhabditomorpha</taxon>
        <taxon>Rhabditoidea</taxon>
        <taxon>Rhabditidae</taxon>
        <taxon>Peloderinae</taxon>
        <taxon>Caenorhabditis</taxon>
    </lineage>
</organism>
<dbReference type="EMBL" id="PDUG01000042">
    <property type="protein sequence ID" value="PIC11786.1"/>
    <property type="molecule type" value="Genomic_DNA"/>
</dbReference>
<evidence type="ECO:0000313" key="3">
    <source>
        <dbReference type="Proteomes" id="UP000230233"/>
    </source>
</evidence>
<feature type="chain" id="PRO_5013673810" evidence="1">
    <location>
        <begin position="24"/>
        <end position="111"/>
    </location>
</feature>
<reference evidence="3" key="1">
    <citation type="submission" date="2017-10" db="EMBL/GenBank/DDBJ databases">
        <title>Rapid genome shrinkage in a self-fertile nematode reveals novel sperm competition proteins.</title>
        <authorList>
            <person name="Yin D."/>
            <person name="Schwarz E.M."/>
            <person name="Thomas C.G."/>
            <person name="Felde R.L."/>
            <person name="Korf I.F."/>
            <person name="Cutter A.D."/>
            <person name="Schartner C.M."/>
            <person name="Ralston E.J."/>
            <person name="Meyer B.J."/>
            <person name="Haag E.S."/>
        </authorList>
    </citation>
    <scope>NUCLEOTIDE SEQUENCE [LARGE SCALE GENOMIC DNA]</scope>
    <source>
        <strain evidence="3">JU1422</strain>
    </source>
</reference>
<sequence length="111" mass="13328">MDVGKIFLFFIFLKLFLFDYVFNERPHKFWSFYSQFILNCQKAVEVEFENEEIGFNNPQEAPINQELYEHFDKAVADQIIPVNVKVEYPENEFENVERLKNPVKEEAPEEV</sequence>
<comment type="caution">
    <text evidence="2">The sequence shown here is derived from an EMBL/GenBank/DDBJ whole genome shotgun (WGS) entry which is preliminary data.</text>
</comment>
<keyword evidence="3" id="KW-1185">Reference proteome</keyword>
<feature type="signal peptide" evidence="1">
    <location>
        <begin position="1"/>
        <end position="23"/>
    </location>
</feature>
<dbReference type="Proteomes" id="UP000230233">
    <property type="component" value="Unassembled WGS sequence"/>
</dbReference>
<accession>A0A2G5SA40</accession>